<reference evidence="2 3" key="1">
    <citation type="submission" date="2019-11" db="EMBL/GenBank/DDBJ databases">
        <title>Gastrointestinal microbiota of Peromyscus leucopus.</title>
        <authorList>
            <person name="Milovic A."/>
            <person name="Bassam K."/>
            <person name="Barbour A.G."/>
        </authorList>
    </citation>
    <scope>NUCLEOTIDE SEQUENCE [LARGE SCALE GENOMIC DNA]</scope>
    <source>
        <strain evidence="2 3">LL8</strain>
    </source>
</reference>
<sequence>MSNANGERSFTLKIKRDGNEDKWLRVQSNGTASLISLIQLAIEQFGYEDLDKMLRATSIKSGLVKFSVEEVEKQKTKQATDNNVSKNTTPSLETKELNSMPKAKKTTKNYSENKPSPDDILKDKGLS</sequence>
<gene>
    <name evidence="2" type="ORF">GJU95_07435</name>
</gene>
<feature type="region of interest" description="Disordered" evidence="1">
    <location>
        <begin position="73"/>
        <end position="127"/>
    </location>
</feature>
<dbReference type="EMBL" id="WKKC01000021">
    <property type="protein sequence ID" value="MTE03598.1"/>
    <property type="molecule type" value="Genomic_DNA"/>
</dbReference>
<comment type="caution">
    <text evidence="2">The sequence shown here is derived from an EMBL/GenBank/DDBJ whole genome shotgun (WGS) entry which is preliminary data.</text>
</comment>
<dbReference type="AlphaFoldDB" id="A0A9X4XAI5"/>
<evidence type="ECO:0000256" key="1">
    <source>
        <dbReference type="SAM" id="MobiDB-lite"/>
    </source>
</evidence>
<accession>A0A9X4XAI5</accession>
<dbReference type="RefSeq" id="WP_155692770.1">
    <property type="nucleotide sequence ID" value="NZ_WKKC01000021.1"/>
</dbReference>
<evidence type="ECO:0000313" key="3">
    <source>
        <dbReference type="Proteomes" id="UP000488295"/>
    </source>
</evidence>
<organism evidence="2 3">
    <name type="scientific">Lactobacillus johnsonii</name>
    <dbReference type="NCBI Taxonomy" id="33959"/>
    <lineage>
        <taxon>Bacteria</taxon>
        <taxon>Bacillati</taxon>
        <taxon>Bacillota</taxon>
        <taxon>Bacilli</taxon>
        <taxon>Lactobacillales</taxon>
        <taxon>Lactobacillaceae</taxon>
        <taxon>Lactobacillus</taxon>
    </lineage>
</organism>
<dbReference type="Proteomes" id="UP000488295">
    <property type="component" value="Unassembled WGS sequence"/>
</dbReference>
<feature type="compositionally biased region" description="Basic and acidic residues" evidence="1">
    <location>
        <begin position="115"/>
        <end position="127"/>
    </location>
</feature>
<name>A0A9X4XAI5_LACJH</name>
<protein>
    <submittedName>
        <fullName evidence="2">Uncharacterized protein</fullName>
    </submittedName>
</protein>
<proteinExistence type="predicted"/>
<evidence type="ECO:0000313" key="2">
    <source>
        <dbReference type="EMBL" id="MTE03598.1"/>
    </source>
</evidence>
<feature type="compositionally biased region" description="Polar residues" evidence="1">
    <location>
        <begin position="77"/>
        <end position="92"/>
    </location>
</feature>